<dbReference type="FunFam" id="3.40.50.300:FF:000328">
    <property type="entry name" value="Septin spn3"/>
    <property type="match status" value="1"/>
</dbReference>
<dbReference type="Pfam" id="PF00735">
    <property type="entry name" value="Septin"/>
    <property type="match status" value="1"/>
</dbReference>
<dbReference type="PROSITE" id="PS51719">
    <property type="entry name" value="G_SEPTIN"/>
    <property type="match status" value="1"/>
</dbReference>
<dbReference type="OrthoDB" id="416553at2759"/>
<keyword evidence="7" id="KW-1185">Reference proteome</keyword>
<protein>
    <recommendedName>
        <fullName evidence="5">Septin-type G domain-containing protein</fullName>
    </recommendedName>
</protein>
<feature type="coiled-coil region" evidence="4">
    <location>
        <begin position="329"/>
        <end position="374"/>
    </location>
</feature>
<evidence type="ECO:0000256" key="2">
    <source>
        <dbReference type="ARBA" id="ARBA00023134"/>
    </source>
</evidence>
<dbReference type="Proteomes" id="UP000663699">
    <property type="component" value="Chromosome 3"/>
</dbReference>
<dbReference type="InterPro" id="IPR027417">
    <property type="entry name" value="P-loop_NTPase"/>
</dbReference>
<dbReference type="InterPro" id="IPR030379">
    <property type="entry name" value="G_SEPTIN_dom"/>
</dbReference>
<dbReference type="GO" id="GO:0005525">
    <property type="term" value="F:GTP binding"/>
    <property type="evidence" value="ECO:0007669"/>
    <property type="project" value="UniProtKB-KW"/>
</dbReference>
<dbReference type="EMBL" id="CP054534">
    <property type="protein sequence ID" value="QSL64736.1"/>
    <property type="molecule type" value="Genomic_DNA"/>
</dbReference>
<evidence type="ECO:0000313" key="6">
    <source>
        <dbReference type="EMBL" id="QSL64736.1"/>
    </source>
</evidence>
<sequence length="386" mass="44750">MSSTAQHSRNRKNIKKGVQFTMMVVGASGTGRTTFINTLCNANVMEHKEVDDPTNAHLEDEISIQPVTVDQDLEEDGTRISLTIVDCPSFGDSINNEMHFREILGYLERQYDNILAEESRIKRNPRFRDNRVHVLLYFIIPTGHGLREIDIELMRRLSPRVNVIPVIGKADTLTQAELVENKKLIMEDIDHYRIPIYNFPYDIEEDDEETVEENAELRSLMPFAIVGSEDIIEHNGRRIRGRQYPWGIVDVENPTHSDFSAIRSALLRTHLCDLKEITHDFLYENYRTEKLSRSADISKYISIIYFFDNTLIACSDLSIRREDLATQSVRLKEEQLRREEEKLREIELKVQREISEKRQQLLAKEEALRSLEARLAVSSQNITSDA</sequence>
<comment type="similarity">
    <text evidence="3">Belongs to the TRAFAC class TrmE-Era-EngA-EngB-Septin-like GTPase superfamily. Septin GTPase family.</text>
</comment>
<dbReference type="CDD" id="cd01850">
    <property type="entry name" value="CDC_Septin"/>
    <property type="match status" value="1"/>
</dbReference>
<keyword evidence="2 3" id="KW-0342">GTP-binding</keyword>
<evidence type="ECO:0000313" key="7">
    <source>
        <dbReference type="Proteomes" id="UP000663699"/>
    </source>
</evidence>
<reference evidence="6" key="1">
    <citation type="submission" date="2020-06" db="EMBL/GenBank/DDBJ databases">
        <title>Genomes of multiple members of Pneumocystis genus reveal paths to human pathogen Pneumocystis jirovecii.</title>
        <authorList>
            <person name="Cisse O.H."/>
            <person name="Ma L."/>
            <person name="Dekker J."/>
            <person name="Khil P."/>
            <person name="Jo J."/>
            <person name="Brenchley J."/>
            <person name="Blair R."/>
            <person name="Pahar B."/>
            <person name="Chabe M."/>
            <person name="Van Rompay K.A."/>
            <person name="Keesler R."/>
            <person name="Sukura A."/>
            <person name="Hirsch V."/>
            <person name="Kutty G."/>
            <person name="Liu Y."/>
            <person name="Peng L."/>
            <person name="Chen J."/>
            <person name="Song J."/>
            <person name="Weissenbacher-Lang C."/>
            <person name="Xu J."/>
            <person name="Upham N.S."/>
            <person name="Stajich J.E."/>
            <person name="Cuomo C.A."/>
            <person name="Cushion M.T."/>
            <person name="Kovacs J.A."/>
        </authorList>
    </citation>
    <scope>NUCLEOTIDE SEQUENCE</scope>
    <source>
        <strain evidence="6">2A</strain>
    </source>
</reference>
<feature type="domain" description="Septin-type G" evidence="5">
    <location>
        <begin position="16"/>
        <end position="293"/>
    </location>
</feature>
<organism evidence="6 7">
    <name type="scientific">Pneumocystis wakefieldiae</name>
    <dbReference type="NCBI Taxonomy" id="38082"/>
    <lineage>
        <taxon>Eukaryota</taxon>
        <taxon>Fungi</taxon>
        <taxon>Dikarya</taxon>
        <taxon>Ascomycota</taxon>
        <taxon>Taphrinomycotina</taxon>
        <taxon>Pneumocystomycetes</taxon>
        <taxon>Pneumocystaceae</taxon>
        <taxon>Pneumocystis</taxon>
    </lineage>
</organism>
<dbReference type="InterPro" id="IPR016491">
    <property type="entry name" value="Septin"/>
</dbReference>
<evidence type="ECO:0000256" key="4">
    <source>
        <dbReference type="SAM" id="Coils"/>
    </source>
</evidence>
<evidence type="ECO:0000259" key="5">
    <source>
        <dbReference type="PROSITE" id="PS51719"/>
    </source>
</evidence>
<dbReference type="GO" id="GO:0032161">
    <property type="term" value="C:cleavage apparatus septin structure"/>
    <property type="evidence" value="ECO:0007669"/>
    <property type="project" value="UniProtKB-ARBA"/>
</dbReference>
<dbReference type="GO" id="GO:0005940">
    <property type="term" value="C:septin ring"/>
    <property type="evidence" value="ECO:0007669"/>
    <property type="project" value="UniProtKB-ARBA"/>
</dbReference>
<dbReference type="PANTHER" id="PTHR18884">
    <property type="entry name" value="SEPTIN"/>
    <property type="match status" value="1"/>
</dbReference>
<keyword evidence="4" id="KW-0175">Coiled coil</keyword>
<dbReference type="AlphaFoldDB" id="A0A899FWH6"/>
<accession>A0A899FWH6</accession>
<keyword evidence="1 3" id="KW-0547">Nucleotide-binding</keyword>
<dbReference type="Gene3D" id="3.40.50.300">
    <property type="entry name" value="P-loop containing nucleotide triphosphate hydrolases"/>
    <property type="match status" value="1"/>
</dbReference>
<evidence type="ECO:0000256" key="1">
    <source>
        <dbReference type="ARBA" id="ARBA00022741"/>
    </source>
</evidence>
<evidence type="ECO:0000256" key="3">
    <source>
        <dbReference type="RuleBase" id="RU004560"/>
    </source>
</evidence>
<dbReference type="SUPFAM" id="SSF52540">
    <property type="entry name" value="P-loop containing nucleoside triphosphate hydrolases"/>
    <property type="match status" value="1"/>
</dbReference>
<gene>
    <name evidence="6" type="ORF">MERGE_002038</name>
</gene>
<proteinExistence type="inferred from homology"/>
<dbReference type="PIRSF" id="PIRSF006698">
    <property type="entry name" value="Septin"/>
    <property type="match status" value="1"/>
</dbReference>
<name>A0A899FWH6_9ASCO</name>